<proteinExistence type="predicted"/>
<name>A0A2T7NV72_POMCA</name>
<dbReference type="AlphaFoldDB" id="A0A2T7NV72"/>
<dbReference type="EMBL" id="PZQS01000009">
    <property type="protein sequence ID" value="PVD25077.1"/>
    <property type="molecule type" value="Genomic_DNA"/>
</dbReference>
<evidence type="ECO:0000313" key="2">
    <source>
        <dbReference type="Proteomes" id="UP000245119"/>
    </source>
</evidence>
<reference evidence="1 2" key="1">
    <citation type="submission" date="2018-04" db="EMBL/GenBank/DDBJ databases">
        <title>The genome of golden apple snail Pomacea canaliculata provides insight into stress tolerance and invasive adaptation.</title>
        <authorList>
            <person name="Liu C."/>
            <person name="Liu B."/>
            <person name="Ren Y."/>
            <person name="Zhang Y."/>
            <person name="Wang H."/>
            <person name="Li S."/>
            <person name="Jiang F."/>
            <person name="Yin L."/>
            <person name="Zhang G."/>
            <person name="Qian W."/>
            <person name="Fan W."/>
        </authorList>
    </citation>
    <scope>NUCLEOTIDE SEQUENCE [LARGE SCALE GENOMIC DNA]</scope>
    <source>
        <strain evidence="1">SZHN2017</strain>
        <tissue evidence="1">Muscle</tissue>
    </source>
</reference>
<evidence type="ECO:0000313" key="1">
    <source>
        <dbReference type="EMBL" id="PVD25077.1"/>
    </source>
</evidence>
<dbReference type="Proteomes" id="UP000245119">
    <property type="component" value="Linkage Group LG9"/>
</dbReference>
<comment type="caution">
    <text evidence="1">The sequence shown here is derived from an EMBL/GenBank/DDBJ whole genome shotgun (WGS) entry which is preliminary data.</text>
</comment>
<keyword evidence="2" id="KW-1185">Reference proteome</keyword>
<sequence>MWLQFWVGSQRMREFLDAKCGSSQSQVEQEDSVQSSAVEDVDCILSSWSGQLYESSCRSGLCGWQRGDAYDAWKVDGTQQTAIVRRSAKSFGQCPLTRLEPGLGQDCLTPEPLGRAM</sequence>
<accession>A0A2T7NV72</accession>
<organism evidence="1 2">
    <name type="scientific">Pomacea canaliculata</name>
    <name type="common">Golden apple snail</name>
    <dbReference type="NCBI Taxonomy" id="400727"/>
    <lineage>
        <taxon>Eukaryota</taxon>
        <taxon>Metazoa</taxon>
        <taxon>Spiralia</taxon>
        <taxon>Lophotrochozoa</taxon>
        <taxon>Mollusca</taxon>
        <taxon>Gastropoda</taxon>
        <taxon>Caenogastropoda</taxon>
        <taxon>Architaenioglossa</taxon>
        <taxon>Ampullarioidea</taxon>
        <taxon>Ampullariidae</taxon>
        <taxon>Pomacea</taxon>
    </lineage>
</organism>
<protein>
    <submittedName>
        <fullName evidence="1">Uncharacterized protein</fullName>
    </submittedName>
</protein>
<gene>
    <name evidence="1" type="ORF">C0Q70_15575</name>
</gene>